<dbReference type="Pfam" id="PF05184">
    <property type="entry name" value="SapB_1"/>
    <property type="match status" value="1"/>
</dbReference>
<dbReference type="PROSITE" id="PS50015">
    <property type="entry name" value="SAP_B"/>
    <property type="match status" value="1"/>
</dbReference>
<dbReference type="InterPro" id="IPR011001">
    <property type="entry name" value="Saposin-like"/>
</dbReference>
<dbReference type="Gene3D" id="1.10.225.10">
    <property type="entry name" value="Saposin-like"/>
    <property type="match status" value="1"/>
</dbReference>
<dbReference type="GO" id="GO:0006629">
    <property type="term" value="P:lipid metabolic process"/>
    <property type="evidence" value="ECO:0007669"/>
    <property type="project" value="InterPro"/>
</dbReference>
<dbReference type="PANTHER" id="PTHR15541:SF2">
    <property type="entry name" value="GRANULYSIN"/>
    <property type="match status" value="1"/>
</dbReference>
<feature type="non-terminal residue" evidence="3">
    <location>
        <position position="1"/>
    </location>
</feature>
<dbReference type="EMBL" id="VOFY01000020">
    <property type="protein sequence ID" value="KAA8582127.1"/>
    <property type="molecule type" value="Genomic_DNA"/>
</dbReference>
<keyword evidence="1" id="KW-1015">Disulfide bond</keyword>
<dbReference type="AlphaFoldDB" id="A0A5J5CK94"/>
<dbReference type="PANTHER" id="PTHR15541">
    <property type="entry name" value="GRANULYSIN RELATED"/>
    <property type="match status" value="1"/>
</dbReference>
<name>A0A5J5CK94_9PERO</name>
<dbReference type="SMART" id="SM00741">
    <property type="entry name" value="SapB"/>
    <property type="match status" value="1"/>
</dbReference>
<accession>A0A5J5CK94</accession>
<organism evidence="3 4">
    <name type="scientific">Etheostoma spectabile</name>
    <name type="common">orangethroat darter</name>
    <dbReference type="NCBI Taxonomy" id="54343"/>
    <lineage>
        <taxon>Eukaryota</taxon>
        <taxon>Metazoa</taxon>
        <taxon>Chordata</taxon>
        <taxon>Craniata</taxon>
        <taxon>Vertebrata</taxon>
        <taxon>Euteleostomi</taxon>
        <taxon>Actinopterygii</taxon>
        <taxon>Neopterygii</taxon>
        <taxon>Teleostei</taxon>
        <taxon>Neoteleostei</taxon>
        <taxon>Acanthomorphata</taxon>
        <taxon>Eupercaria</taxon>
        <taxon>Perciformes</taxon>
        <taxon>Percoidei</taxon>
        <taxon>Percidae</taxon>
        <taxon>Etheostomatinae</taxon>
        <taxon>Etheostoma</taxon>
    </lineage>
</organism>
<dbReference type="InterPro" id="IPR038847">
    <property type="entry name" value="Granulysin-like"/>
</dbReference>
<sequence>FQSVGACTSVVVKPLPSAVYKRCVITRHKNTHTQRSPSAMETSSVLLVCLLVICSVWTVHGGSFEVNIDDKEQVEVDISVKASKLPGVCWVCNWALKKVKKQAGRNATMEKLTSMLNSICDQIGLLKSLCRKFVKSHLPELIEELTTTDDVKTICVNAGACKSKEFLYLLFDQMDKETPIEINEYS</sequence>
<evidence type="ECO:0000256" key="1">
    <source>
        <dbReference type="ARBA" id="ARBA00023157"/>
    </source>
</evidence>
<reference evidence="3 4" key="1">
    <citation type="submission" date="2019-08" db="EMBL/GenBank/DDBJ databases">
        <title>A chromosome-level genome assembly, high-density linkage maps, and genome scans reveal the genomic architecture of hybrid incompatibilities underlying speciation via character displacement in darters (Percidae: Etheostominae).</title>
        <authorList>
            <person name="Moran R.L."/>
            <person name="Catchen J.M."/>
            <person name="Fuller R.C."/>
        </authorList>
    </citation>
    <scope>NUCLEOTIDE SEQUENCE [LARGE SCALE GENOMIC DNA]</scope>
    <source>
        <strain evidence="3">EspeVRDwgs_2016</strain>
        <tissue evidence="3">Muscle</tissue>
    </source>
</reference>
<feature type="domain" description="Saposin B-type" evidence="2">
    <location>
        <begin position="85"/>
        <end position="165"/>
    </location>
</feature>
<dbReference type="SUPFAM" id="SSF47862">
    <property type="entry name" value="Saposin"/>
    <property type="match status" value="1"/>
</dbReference>
<evidence type="ECO:0000313" key="4">
    <source>
        <dbReference type="Proteomes" id="UP000327493"/>
    </source>
</evidence>
<comment type="caution">
    <text evidence="3">The sequence shown here is derived from an EMBL/GenBank/DDBJ whole genome shotgun (WGS) entry which is preliminary data.</text>
</comment>
<dbReference type="Proteomes" id="UP000327493">
    <property type="component" value="Chromosome 20"/>
</dbReference>
<proteinExistence type="predicted"/>
<keyword evidence="4" id="KW-1185">Reference proteome</keyword>
<evidence type="ECO:0000313" key="3">
    <source>
        <dbReference type="EMBL" id="KAA8582127.1"/>
    </source>
</evidence>
<dbReference type="InterPro" id="IPR008139">
    <property type="entry name" value="SaposinB_dom"/>
</dbReference>
<dbReference type="GO" id="GO:0042742">
    <property type="term" value="P:defense response to bacterium"/>
    <property type="evidence" value="ECO:0007669"/>
    <property type="project" value="InterPro"/>
</dbReference>
<protein>
    <recommendedName>
        <fullName evidence="2">Saposin B-type domain-containing protein</fullName>
    </recommendedName>
</protein>
<dbReference type="InterPro" id="IPR007856">
    <property type="entry name" value="SapB_1"/>
</dbReference>
<gene>
    <name evidence="3" type="ORF">FQN60_008867</name>
</gene>
<evidence type="ECO:0000259" key="2">
    <source>
        <dbReference type="PROSITE" id="PS50015"/>
    </source>
</evidence>